<feature type="transmembrane region" description="Helical" evidence="1">
    <location>
        <begin position="366"/>
        <end position="387"/>
    </location>
</feature>
<dbReference type="EMBL" id="LCCU01000001">
    <property type="protein sequence ID" value="KKS39445.1"/>
    <property type="molecule type" value="Genomic_DNA"/>
</dbReference>
<feature type="transmembrane region" description="Helical" evidence="1">
    <location>
        <begin position="12"/>
        <end position="30"/>
    </location>
</feature>
<organism evidence="2 3">
    <name type="scientific">candidate division WWE3 bacterium GW2011_GWF1_42_14</name>
    <dbReference type="NCBI Taxonomy" id="1619138"/>
    <lineage>
        <taxon>Bacteria</taxon>
        <taxon>Katanobacteria</taxon>
    </lineage>
</organism>
<evidence type="ECO:0000256" key="1">
    <source>
        <dbReference type="SAM" id="Phobius"/>
    </source>
</evidence>
<protein>
    <submittedName>
        <fullName evidence="2">Uncharacterized protein</fullName>
    </submittedName>
</protein>
<reference evidence="2 3" key="1">
    <citation type="journal article" date="2015" name="Nature">
        <title>rRNA introns, odd ribosomes, and small enigmatic genomes across a large radiation of phyla.</title>
        <authorList>
            <person name="Brown C.T."/>
            <person name="Hug L.A."/>
            <person name="Thomas B.C."/>
            <person name="Sharon I."/>
            <person name="Castelle C.J."/>
            <person name="Singh A."/>
            <person name="Wilkins M.J."/>
            <person name="Williams K.H."/>
            <person name="Banfield J.F."/>
        </authorList>
    </citation>
    <scope>NUCLEOTIDE SEQUENCE [LARGE SCALE GENOMIC DNA]</scope>
</reference>
<keyword evidence="1" id="KW-1133">Transmembrane helix</keyword>
<dbReference type="Proteomes" id="UP000033847">
    <property type="component" value="Unassembled WGS sequence"/>
</dbReference>
<name>A0A0G0YS37_UNCKA</name>
<feature type="transmembrane region" description="Helical" evidence="1">
    <location>
        <begin position="83"/>
        <end position="103"/>
    </location>
</feature>
<gene>
    <name evidence="2" type="ORF">UV00_C0001G0013</name>
</gene>
<feature type="transmembrane region" description="Helical" evidence="1">
    <location>
        <begin position="283"/>
        <end position="307"/>
    </location>
</feature>
<dbReference type="AlphaFoldDB" id="A0A0G0YS37"/>
<feature type="transmembrane region" description="Helical" evidence="1">
    <location>
        <begin position="163"/>
        <end position="190"/>
    </location>
</feature>
<feature type="transmembrane region" description="Helical" evidence="1">
    <location>
        <begin position="319"/>
        <end position="346"/>
    </location>
</feature>
<proteinExistence type="predicted"/>
<feature type="transmembrane region" description="Helical" evidence="1">
    <location>
        <begin position="1175"/>
        <end position="1199"/>
    </location>
</feature>
<keyword evidence="1" id="KW-0472">Membrane</keyword>
<feature type="transmembrane region" description="Helical" evidence="1">
    <location>
        <begin position="210"/>
        <end position="231"/>
    </location>
</feature>
<evidence type="ECO:0000313" key="3">
    <source>
        <dbReference type="Proteomes" id="UP000033847"/>
    </source>
</evidence>
<feature type="transmembrane region" description="Helical" evidence="1">
    <location>
        <begin position="137"/>
        <end position="156"/>
    </location>
</feature>
<comment type="caution">
    <text evidence="2">The sequence shown here is derived from an EMBL/GenBank/DDBJ whole genome shotgun (WGS) entry which is preliminary data.</text>
</comment>
<feature type="transmembrane region" description="Helical" evidence="1">
    <location>
        <begin position="394"/>
        <end position="412"/>
    </location>
</feature>
<dbReference type="PATRIC" id="fig|1619138.3.peg.14"/>
<accession>A0A0G0YS37</accession>
<evidence type="ECO:0000313" key="2">
    <source>
        <dbReference type="EMBL" id="KKS39445.1"/>
    </source>
</evidence>
<sequence>MHRLKDLIKAGFVFDILILLGLSVYFFVFWEKDISLGGGENYTFLARDLTPYLWDSSANFGRLNTNIVNLLIALLKNTPLDIYISQIFMVFFYFAPYISMRLLLGSLLNISRTGIYLSAALYALNPFRVLYPISVPYVMFYAALPIIFHLSVGIIYRKIHFYYLLLFLVFNLLTPVSSNIALYTLCYLVFPFVYITHLLTVSRLEIKFIIYYLVLMVLIFLINSYWIYLVVDSLFVSFRATNNGLQMFSSLGSGYYFDFFRMLGSWSWYSGHNGQPYYLASSYYQLPLVIIASYSVVFMGFLAYPLFKSIKKLRLIRANLSVLVYLIPLIGMFLVLGTKAPFGFLYDLFYNNTVFLKPYREPFTKFMALYSLGFTLIFALSVQYLLLRFRKRKTLVFLITALLVFVYVAPVLDVKALLNYDRWNAGQWGSVVKVPEYWEEFISEASTKEHYLLLPSRGYGNSYNWLQGANMVWPYPEIATNLQVLRKTDTLSTEGDAVVNALYRNKVDNIGFFNVLHILYQSDFEFRYSNPENIESDTKRILGECSHKYGKFDQTYLEKVLNKDTDSSVRNELYVKLLNQPALCVFTVNEDEYLPKFYIPKNIVYGTGRNEDVVYMRDVYFPDVRTVYKINQAEVYSSQDNYCPVISYGQINDEEPEINLESLTWNKGWVWPKVEKQPRTFRHDIMLLSEKIRLVSAPDKLVRTDYEIWNSSKRIQEILEYNLTGDDRVKNIIRFNNGIRFAFNTLRTSLDEHSASVNLNPKISPDTYWGLVKKLYAYAGVSINLLSSRSEIPYTEVSDSISLFEEIKQWIGGVSEQAGCEYVFNIPKEGNYELFTEESGSWRKLRTDIYDTTSTIELKCADFTQSDNRELIKTSQLDVNDIAKFQQVNDWETSTEYTVSFDYLSSMVNVEVGVYEDTLDYSLVDRGTGVIDWDLIGKGEFPVQRRKIFNEEIFGFAYCVDQSQPCYSHFQKTFTSSSESENGYVFIKTPVEAKEHKSDVLIKNLSVKKRSIPPVAYIQEGGCINRAVPKISYTRVNPTKYVVNVSGATSTFDLVFQENFHSGWRLYSAEGMDRKNQSGVLYSTLTKISKAFFDIFNQSERHQFGSKSYFNGDIVERSSNDVLFDENTIDTWSKQAMFPKTHYIANGFANAWVVDPSVVGREDFTLIIEFWPQRIFYVCSLATVTLILTAILFIVTVLIRKHEKKHN</sequence>
<keyword evidence="1" id="KW-0812">Transmembrane</keyword>